<feature type="transmembrane region" description="Helical" evidence="1">
    <location>
        <begin position="26"/>
        <end position="45"/>
    </location>
</feature>
<accession>A0A2H0UMY3</accession>
<dbReference type="EMBL" id="PFBD01000020">
    <property type="protein sequence ID" value="PIR87125.1"/>
    <property type="molecule type" value="Genomic_DNA"/>
</dbReference>
<feature type="transmembrane region" description="Helical" evidence="1">
    <location>
        <begin position="57"/>
        <end position="79"/>
    </location>
</feature>
<proteinExistence type="predicted"/>
<dbReference type="Proteomes" id="UP000229526">
    <property type="component" value="Unassembled WGS sequence"/>
</dbReference>
<keyword evidence="1" id="KW-1133">Transmembrane helix</keyword>
<organism evidence="2 3">
    <name type="scientific">Candidatus Harrisonbacteria bacterium CG10_big_fil_rev_8_21_14_0_10_49_15</name>
    <dbReference type="NCBI Taxonomy" id="1974587"/>
    <lineage>
        <taxon>Bacteria</taxon>
        <taxon>Candidatus Harrisoniibacteriota</taxon>
    </lineage>
</organism>
<dbReference type="AlphaFoldDB" id="A0A2H0UMY3"/>
<evidence type="ECO:0008006" key="4">
    <source>
        <dbReference type="Google" id="ProtNLM"/>
    </source>
</evidence>
<comment type="caution">
    <text evidence="2">The sequence shown here is derived from an EMBL/GenBank/DDBJ whole genome shotgun (WGS) entry which is preliminary data.</text>
</comment>
<evidence type="ECO:0000256" key="1">
    <source>
        <dbReference type="SAM" id="Phobius"/>
    </source>
</evidence>
<keyword evidence="1" id="KW-0812">Transmembrane</keyword>
<gene>
    <name evidence="2" type="ORF">COU11_02765</name>
</gene>
<evidence type="ECO:0000313" key="3">
    <source>
        <dbReference type="Proteomes" id="UP000229526"/>
    </source>
</evidence>
<name>A0A2H0UMY3_9BACT</name>
<evidence type="ECO:0000313" key="2">
    <source>
        <dbReference type="EMBL" id="PIR87125.1"/>
    </source>
</evidence>
<sequence>MNKTDENLLLSEIQLLLAEKRTYYSLLRTGLAVFSVPLTVIVFLVATGPKHRIFDLFWIGALVIAALLVIAAVGLGIFIQAQRKVKRLDRIISTIKSESKRIAEIVV</sequence>
<protein>
    <recommendedName>
        <fullName evidence="4">DUF202 domain-containing protein</fullName>
    </recommendedName>
</protein>
<keyword evidence="1" id="KW-0472">Membrane</keyword>
<reference evidence="3" key="1">
    <citation type="submission" date="2017-09" db="EMBL/GenBank/DDBJ databases">
        <title>Depth-based differentiation of microbial function through sediment-hosted aquifers and enrichment of novel symbionts in the deep terrestrial subsurface.</title>
        <authorList>
            <person name="Probst A.J."/>
            <person name="Ladd B."/>
            <person name="Jarett J.K."/>
            <person name="Geller-Mcgrath D.E."/>
            <person name="Sieber C.M.K."/>
            <person name="Emerson J.B."/>
            <person name="Anantharaman K."/>
            <person name="Thomas B.C."/>
            <person name="Malmstrom R."/>
            <person name="Stieglmeier M."/>
            <person name="Klingl A."/>
            <person name="Woyke T."/>
            <person name="Ryan C.M."/>
            <person name="Banfield J.F."/>
        </authorList>
    </citation>
    <scope>NUCLEOTIDE SEQUENCE [LARGE SCALE GENOMIC DNA]</scope>
</reference>